<proteinExistence type="predicted"/>
<evidence type="ECO:0000313" key="2">
    <source>
        <dbReference type="Proteomes" id="UP001341281"/>
    </source>
</evidence>
<sequence length="264" mass="29063">MILHFMKQALSFVRLTRFKEASDDSLSITSHRAEQLESLLSPILITETLEKNVVREDIGRAAKFRHSMKQYVHCFPRPLVSTESPEQVGKDDGVQPPSCLNDMANNSEGVVWFTLFKEAIDDYAIRSDVWWAAPSTISHRAEQLKSLLSPLLIAETLKKNVVGEDIGCAARLGHSTKHYVHCFPRPLASTESPEQVGEYDGIQPPSCLDDTSNNGEGEVKVRHVAAGAHDDPVGIYIRSHLVGARPSNAVEEGGGKRRATGTAH</sequence>
<keyword evidence="2" id="KW-1185">Reference proteome</keyword>
<accession>A0AAQ3WFA6</accession>
<name>A0AAQ3WFA6_PASNO</name>
<gene>
    <name evidence="1" type="ORF">U9M48_009605</name>
</gene>
<dbReference type="Proteomes" id="UP001341281">
    <property type="component" value="Chromosome 02"/>
</dbReference>
<dbReference type="AlphaFoldDB" id="A0AAQ3WFA6"/>
<dbReference type="EMBL" id="CP144746">
    <property type="protein sequence ID" value="WVZ59471.1"/>
    <property type="molecule type" value="Genomic_DNA"/>
</dbReference>
<evidence type="ECO:0000313" key="1">
    <source>
        <dbReference type="EMBL" id="WVZ59471.1"/>
    </source>
</evidence>
<protein>
    <submittedName>
        <fullName evidence="1">Uncharacterized protein</fullName>
    </submittedName>
</protein>
<organism evidence="1 2">
    <name type="scientific">Paspalum notatum var. saurae</name>
    <dbReference type="NCBI Taxonomy" id="547442"/>
    <lineage>
        <taxon>Eukaryota</taxon>
        <taxon>Viridiplantae</taxon>
        <taxon>Streptophyta</taxon>
        <taxon>Embryophyta</taxon>
        <taxon>Tracheophyta</taxon>
        <taxon>Spermatophyta</taxon>
        <taxon>Magnoliopsida</taxon>
        <taxon>Liliopsida</taxon>
        <taxon>Poales</taxon>
        <taxon>Poaceae</taxon>
        <taxon>PACMAD clade</taxon>
        <taxon>Panicoideae</taxon>
        <taxon>Andropogonodae</taxon>
        <taxon>Paspaleae</taxon>
        <taxon>Paspalinae</taxon>
        <taxon>Paspalum</taxon>
    </lineage>
</organism>
<reference evidence="1 2" key="1">
    <citation type="submission" date="2024-02" db="EMBL/GenBank/DDBJ databases">
        <title>High-quality chromosome-scale genome assembly of Pensacola bahiagrass (Paspalum notatum Flugge var. saurae).</title>
        <authorList>
            <person name="Vega J.M."/>
            <person name="Podio M."/>
            <person name="Orjuela J."/>
            <person name="Siena L.A."/>
            <person name="Pessino S.C."/>
            <person name="Combes M.C."/>
            <person name="Mariac C."/>
            <person name="Albertini E."/>
            <person name="Pupilli F."/>
            <person name="Ortiz J.P.A."/>
            <person name="Leblanc O."/>
        </authorList>
    </citation>
    <scope>NUCLEOTIDE SEQUENCE [LARGE SCALE GENOMIC DNA]</scope>
    <source>
        <strain evidence="1">R1</strain>
        <tissue evidence="1">Leaf</tissue>
    </source>
</reference>